<proteinExistence type="predicted"/>
<feature type="compositionally biased region" description="Pro residues" evidence="1">
    <location>
        <begin position="696"/>
        <end position="710"/>
    </location>
</feature>
<dbReference type="AlphaFoldDB" id="A0A9P9G6X6"/>
<dbReference type="RefSeq" id="XP_046044049.1">
    <property type="nucleotide sequence ID" value="XM_046194017.1"/>
</dbReference>
<evidence type="ECO:0000313" key="2">
    <source>
        <dbReference type="EMBL" id="KAH7232389.1"/>
    </source>
</evidence>
<dbReference type="Proteomes" id="UP000720189">
    <property type="component" value="Unassembled WGS sequence"/>
</dbReference>
<sequence length="710" mass="78041">MTLSLPSLQYPSLWDWQISPGSFAATPQTLIGADGCETLIPSNLIAIETLPLRQIQRIIGSSGLEPVSAEYPIALIVEYMVEVVPIGHSLGQILYSLPLAPGESVSLAVLDWRRNDSGTRGKATKLDEGLVHDQARDRTITELLSGAIDEWQRGGSVVGGISGGGGASASMGAMGASGGDMASLGGAYTTSSGTRDISVSTMQKVVDKVHQASNALRALTSTVVVNTDQQEKQAVETRSFANNNRGHTMTILYYEILRHFLVTIKFNGVCEGLLIDRDKFSWRKKQEPIPREPPEGPRPPLWSFTNNSFLIAKRHILQPALLDTTLNPAAFDALVRLQVHSRQAWINRPPPPQWAGELRFSSFSVHVGIAEDSESQNTIFLKIKYFDGRLEQLSWTVNPEGVGPFLTNINDTNMGLRFGKKESHLRRRSHLRIRSQPFVPGSGRKWGDLHQFNFAVADGDRLASWNFLEIVGIVEGGVPITLFGPTQGTWKMEKKLDEQSVDIIRPPDVPPPPPPDKSPEQSLSPEEYNLTETLKDHLSVEQEYYNRVLDLSIQPQTYAAEFEGLPLEVPPGGNLLDHASPTPLELFGNKIAFPRIRSEASDRNKIAIKQLFQPQLQAEQRLITIPTRGVFAEAKLGHCNVAEEIDGTQFWQWDEHPLPENAPEIAPVQTVTPENNPPGLAPTSFPAPIVNIQEPPAAPDPPVPQPFSGP</sequence>
<accession>A0A9P9G6X6</accession>
<evidence type="ECO:0000256" key="1">
    <source>
        <dbReference type="SAM" id="MobiDB-lite"/>
    </source>
</evidence>
<protein>
    <submittedName>
        <fullName evidence="2">Uncharacterized protein</fullName>
    </submittedName>
</protein>
<evidence type="ECO:0000313" key="3">
    <source>
        <dbReference type="Proteomes" id="UP000720189"/>
    </source>
</evidence>
<comment type="caution">
    <text evidence="2">The sequence shown here is derived from an EMBL/GenBank/DDBJ whole genome shotgun (WGS) entry which is preliminary data.</text>
</comment>
<organism evidence="2 3">
    <name type="scientific">Fusarium redolens</name>
    <dbReference type="NCBI Taxonomy" id="48865"/>
    <lineage>
        <taxon>Eukaryota</taxon>
        <taxon>Fungi</taxon>
        <taxon>Dikarya</taxon>
        <taxon>Ascomycota</taxon>
        <taxon>Pezizomycotina</taxon>
        <taxon>Sordariomycetes</taxon>
        <taxon>Hypocreomycetidae</taxon>
        <taxon>Hypocreales</taxon>
        <taxon>Nectriaceae</taxon>
        <taxon>Fusarium</taxon>
        <taxon>Fusarium redolens species complex</taxon>
    </lineage>
</organism>
<keyword evidence="3" id="KW-1185">Reference proteome</keyword>
<reference evidence="2" key="1">
    <citation type="journal article" date="2021" name="Nat. Commun.">
        <title>Genetic determinants of endophytism in the Arabidopsis root mycobiome.</title>
        <authorList>
            <person name="Mesny F."/>
            <person name="Miyauchi S."/>
            <person name="Thiergart T."/>
            <person name="Pickel B."/>
            <person name="Atanasova L."/>
            <person name="Karlsson M."/>
            <person name="Huettel B."/>
            <person name="Barry K.W."/>
            <person name="Haridas S."/>
            <person name="Chen C."/>
            <person name="Bauer D."/>
            <person name="Andreopoulos W."/>
            <person name="Pangilinan J."/>
            <person name="LaButti K."/>
            <person name="Riley R."/>
            <person name="Lipzen A."/>
            <person name="Clum A."/>
            <person name="Drula E."/>
            <person name="Henrissat B."/>
            <person name="Kohler A."/>
            <person name="Grigoriev I.V."/>
            <person name="Martin F.M."/>
            <person name="Hacquard S."/>
        </authorList>
    </citation>
    <scope>NUCLEOTIDE SEQUENCE</scope>
    <source>
        <strain evidence="2">MPI-CAGE-AT-0023</strain>
    </source>
</reference>
<gene>
    <name evidence="2" type="ORF">BKA55DRAFT_581055</name>
</gene>
<feature type="region of interest" description="Disordered" evidence="1">
    <location>
        <begin position="668"/>
        <end position="710"/>
    </location>
</feature>
<dbReference type="EMBL" id="JAGMUX010000019">
    <property type="protein sequence ID" value="KAH7232389.1"/>
    <property type="molecule type" value="Genomic_DNA"/>
</dbReference>
<feature type="compositionally biased region" description="Pro residues" evidence="1">
    <location>
        <begin position="507"/>
        <end position="516"/>
    </location>
</feature>
<dbReference type="OrthoDB" id="5328614at2759"/>
<feature type="region of interest" description="Disordered" evidence="1">
    <location>
        <begin position="503"/>
        <end position="523"/>
    </location>
</feature>
<name>A0A9P9G6X6_FUSRE</name>
<dbReference type="GeneID" id="70223971"/>